<evidence type="ECO:0000313" key="7">
    <source>
        <dbReference type="EMBL" id="RUT04097.1"/>
    </source>
</evidence>
<proteinExistence type="predicted"/>
<dbReference type="InterPro" id="IPR010987">
    <property type="entry name" value="Glutathione-S-Trfase_C-like"/>
</dbReference>
<dbReference type="InterPro" id="IPR040079">
    <property type="entry name" value="Glutathione_S-Trfase"/>
</dbReference>
<dbReference type="Pfam" id="PF13410">
    <property type="entry name" value="GST_C_2"/>
    <property type="match status" value="1"/>
</dbReference>
<dbReference type="GO" id="GO:0005737">
    <property type="term" value="C:cytoplasm"/>
    <property type="evidence" value="ECO:0007669"/>
    <property type="project" value="InterPro"/>
</dbReference>
<feature type="domain" description="GST C-terminal" evidence="6">
    <location>
        <begin position="85"/>
        <end position="215"/>
    </location>
</feature>
<sequence length="365" mass="41289">MAEITIYSATVCPYAHRSRLVLLEKGIDFELIEIDLQNKPAGFTEISPYGKVPVIKHGDVRVWESAVINEYLDEVFPEPSLLPKDPVNRAQARIWIDFANTRFIWAYSNLLRSPDPQHQKAAAQELYSQLEFIEKEGLGTLSGEGSYWFGNSISLVDLTFYPWFERWSALEYYRGFGLPPEFTRLQQWRKAVSQRESVLAIANPTEYYIQRYARFAAPIAKKVSDELSVAGKLTPEQLQQAAQQGFKSVLNLRSPDEPGFLSDEQQQAQAAGLDYANIPLRPSEPDRLLTKEAIRATENLPKPILIHCAAGARAGGIALIATAIQQGLTYEQIQEKAQQVDLDLNQPHLQQFLLENYTTKQETES</sequence>
<dbReference type="PROSITE" id="PS51354">
    <property type="entry name" value="GLUTAREDOXIN_2"/>
    <property type="match status" value="1"/>
</dbReference>
<comment type="caution">
    <text evidence="7">The sequence shown here is derived from an EMBL/GenBank/DDBJ whole genome shotgun (WGS) entry which is preliminary data.</text>
</comment>
<protein>
    <recommendedName>
        <fullName evidence="1">glutathione transferase</fullName>
        <ecNumber evidence="1">2.5.1.18</ecNumber>
    </recommendedName>
</protein>
<evidence type="ECO:0000256" key="3">
    <source>
        <dbReference type="ARBA" id="ARBA00023002"/>
    </source>
</evidence>
<dbReference type="Pfam" id="PF04273">
    <property type="entry name" value="BLH_phosphatase"/>
    <property type="match status" value="1"/>
</dbReference>
<dbReference type="Proteomes" id="UP000282574">
    <property type="component" value="Unassembled WGS sequence"/>
</dbReference>
<reference evidence="7 8" key="1">
    <citation type="journal article" date="2019" name="Genome Biol. Evol.">
        <title>Day and night: Metabolic profiles and evolutionary relationships of six axenic non-marine cyanobacteria.</title>
        <authorList>
            <person name="Will S.E."/>
            <person name="Henke P."/>
            <person name="Boedeker C."/>
            <person name="Huang S."/>
            <person name="Brinkmann H."/>
            <person name="Rohde M."/>
            <person name="Jarek M."/>
            <person name="Friedl T."/>
            <person name="Seufert S."/>
            <person name="Schumacher M."/>
            <person name="Overmann J."/>
            <person name="Neumann-Schaal M."/>
            <person name="Petersen J."/>
        </authorList>
    </citation>
    <scope>NUCLEOTIDE SEQUENCE [LARGE SCALE GENOMIC DNA]</scope>
    <source>
        <strain evidence="7 8">SAG 39.79</strain>
    </source>
</reference>
<dbReference type="PANTHER" id="PTHR43968">
    <property type="match status" value="1"/>
</dbReference>
<dbReference type="Gene3D" id="1.20.1050.10">
    <property type="match status" value="1"/>
</dbReference>
<evidence type="ECO:0000256" key="2">
    <source>
        <dbReference type="ARBA" id="ARBA00022679"/>
    </source>
</evidence>
<dbReference type="InterPro" id="IPR050983">
    <property type="entry name" value="GST_Omega/HSP26"/>
</dbReference>
<keyword evidence="2" id="KW-0808">Transferase</keyword>
<dbReference type="FunFam" id="3.40.30.10:FF:000123">
    <property type="entry name" value="Glutathione transferase o1"/>
    <property type="match status" value="1"/>
</dbReference>
<dbReference type="PANTHER" id="PTHR43968:SF6">
    <property type="entry name" value="GLUTATHIONE S-TRANSFERASE OMEGA"/>
    <property type="match status" value="1"/>
</dbReference>
<dbReference type="EMBL" id="RSCK01000092">
    <property type="protein sequence ID" value="RUT04097.1"/>
    <property type="molecule type" value="Genomic_DNA"/>
</dbReference>
<dbReference type="InterPro" id="IPR045073">
    <property type="entry name" value="Omega/Tau-like"/>
</dbReference>
<evidence type="ECO:0000259" key="6">
    <source>
        <dbReference type="PROSITE" id="PS50405"/>
    </source>
</evidence>
<dbReference type="SFLD" id="SFLDG00358">
    <property type="entry name" value="Main_(cytGST)"/>
    <property type="match status" value="1"/>
</dbReference>
<keyword evidence="3" id="KW-0560">Oxidoreductase</keyword>
<dbReference type="InterPro" id="IPR036249">
    <property type="entry name" value="Thioredoxin-like_sf"/>
</dbReference>
<dbReference type="Gene3D" id="3.90.190.10">
    <property type="entry name" value="Protein tyrosine phosphatase superfamily"/>
    <property type="match status" value="1"/>
</dbReference>
<dbReference type="InterPro" id="IPR005442">
    <property type="entry name" value="GST_omega"/>
</dbReference>
<evidence type="ECO:0000256" key="1">
    <source>
        <dbReference type="ARBA" id="ARBA00012452"/>
    </source>
</evidence>
<dbReference type="InterPro" id="IPR036282">
    <property type="entry name" value="Glutathione-S-Trfase_C_sf"/>
</dbReference>
<dbReference type="InterPro" id="IPR029021">
    <property type="entry name" value="Prot-tyrosine_phosphatase-like"/>
</dbReference>
<feature type="domain" description="GST N-terminal" evidence="5">
    <location>
        <begin position="2"/>
        <end position="80"/>
    </location>
</feature>
<organism evidence="7 8">
    <name type="scientific">Chroococcidiopsis cubana SAG 39.79</name>
    <dbReference type="NCBI Taxonomy" id="388085"/>
    <lineage>
        <taxon>Bacteria</taxon>
        <taxon>Bacillati</taxon>
        <taxon>Cyanobacteriota</taxon>
        <taxon>Cyanophyceae</taxon>
        <taxon>Chroococcidiopsidales</taxon>
        <taxon>Chroococcidiopsidaceae</taxon>
        <taxon>Chroococcidiopsis</taxon>
    </lineage>
</organism>
<dbReference type="SFLD" id="SFLDS00019">
    <property type="entry name" value="Glutathione_Transferase_(cytos"/>
    <property type="match status" value="1"/>
</dbReference>
<dbReference type="GO" id="GO:0016787">
    <property type="term" value="F:hydrolase activity"/>
    <property type="evidence" value="ECO:0007669"/>
    <property type="project" value="InterPro"/>
</dbReference>
<dbReference type="PROSITE" id="PS50404">
    <property type="entry name" value="GST_NTER"/>
    <property type="match status" value="1"/>
</dbReference>
<dbReference type="GO" id="GO:0004364">
    <property type="term" value="F:glutathione transferase activity"/>
    <property type="evidence" value="ECO:0007669"/>
    <property type="project" value="UniProtKB-EC"/>
</dbReference>
<evidence type="ECO:0000259" key="5">
    <source>
        <dbReference type="PROSITE" id="PS50404"/>
    </source>
</evidence>
<comment type="catalytic activity">
    <reaction evidence="4">
        <text>RX + glutathione = an S-substituted glutathione + a halide anion + H(+)</text>
        <dbReference type="Rhea" id="RHEA:16437"/>
        <dbReference type="ChEBI" id="CHEBI:15378"/>
        <dbReference type="ChEBI" id="CHEBI:16042"/>
        <dbReference type="ChEBI" id="CHEBI:17792"/>
        <dbReference type="ChEBI" id="CHEBI:57925"/>
        <dbReference type="ChEBI" id="CHEBI:90779"/>
        <dbReference type="EC" id="2.5.1.18"/>
    </reaction>
</comment>
<dbReference type="Gene3D" id="3.40.30.10">
    <property type="entry name" value="Glutaredoxin"/>
    <property type="match status" value="1"/>
</dbReference>
<dbReference type="PROSITE" id="PS50405">
    <property type="entry name" value="GST_CTER"/>
    <property type="match status" value="1"/>
</dbReference>
<dbReference type="SUPFAM" id="SSF52799">
    <property type="entry name" value="(Phosphotyrosine protein) phosphatases II"/>
    <property type="match status" value="1"/>
</dbReference>
<dbReference type="EC" id="2.5.1.18" evidence="1"/>
<dbReference type="PRINTS" id="PR01625">
    <property type="entry name" value="GSTRNSFRASEO"/>
</dbReference>
<evidence type="ECO:0000313" key="8">
    <source>
        <dbReference type="Proteomes" id="UP000282574"/>
    </source>
</evidence>
<name>A0AB37UB29_9CYAN</name>
<dbReference type="SUPFAM" id="SSF47616">
    <property type="entry name" value="GST C-terminal domain-like"/>
    <property type="match status" value="1"/>
</dbReference>
<dbReference type="SFLD" id="SFLDG01152">
    <property type="entry name" value="Main.3:_Omega-_and_Tau-like"/>
    <property type="match status" value="1"/>
</dbReference>
<dbReference type="InterPro" id="IPR005939">
    <property type="entry name" value="BLH_phosphatase-like"/>
</dbReference>
<keyword evidence="8" id="KW-1185">Reference proteome</keyword>
<dbReference type="GO" id="GO:0045174">
    <property type="term" value="F:glutathione dehydrogenase (ascorbate) activity"/>
    <property type="evidence" value="ECO:0007669"/>
    <property type="project" value="UniProtKB-ARBA"/>
</dbReference>
<dbReference type="InterPro" id="IPR004045">
    <property type="entry name" value="Glutathione_S-Trfase_N"/>
</dbReference>
<gene>
    <name evidence="7" type="ORF">DSM107010_59020</name>
</gene>
<evidence type="ECO:0000256" key="4">
    <source>
        <dbReference type="ARBA" id="ARBA00047960"/>
    </source>
</evidence>
<accession>A0AB37UB29</accession>
<dbReference type="AlphaFoldDB" id="A0AB37UB29"/>
<dbReference type="SUPFAM" id="SSF52833">
    <property type="entry name" value="Thioredoxin-like"/>
    <property type="match status" value="1"/>
</dbReference>
<dbReference type="Pfam" id="PF13409">
    <property type="entry name" value="GST_N_2"/>
    <property type="match status" value="1"/>
</dbReference>